<dbReference type="InterPro" id="IPR013320">
    <property type="entry name" value="ConA-like_dom_sf"/>
</dbReference>
<dbReference type="PANTHER" id="PTHR11346">
    <property type="entry name" value="GALECTIN"/>
    <property type="match status" value="1"/>
</dbReference>
<keyword evidence="5" id="KW-1185">Reference proteome</keyword>
<dbReference type="CDD" id="cd00070">
    <property type="entry name" value="GLECT"/>
    <property type="match status" value="1"/>
</dbReference>
<evidence type="ECO:0000256" key="2">
    <source>
        <dbReference type="RuleBase" id="RU102079"/>
    </source>
</evidence>
<evidence type="ECO:0000256" key="1">
    <source>
        <dbReference type="ARBA" id="ARBA00022734"/>
    </source>
</evidence>
<accession>A0A9D4H1M0</accession>
<dbReference type="InterPro" id="IPR044156">
    <property type="entry name" value="Galectin-like"/>
</dbReference>
<dbReference type="PROSITE" id="PS51304">
    <property type="entry name" value="GALECTIN"/>
    <property type="match status" value="1"/>
</dbReference>
<dbReference type="Proteomes" id="UP000828390">
    <property type="component" value="Unassembled WGS sequence"/>
</dbReference>
<dbReference type="Gene3D" id="2.60.120.200">
    <property type="match status" value="1"/>
</dbReference>
<dbReference type="EMBL" id="JAIWYP010000005">
    <property type="protein sequence ID" value="KAH3825344.1"/>
    <property type="molecule type" value="Genomic_DNA"/>
</dbReference>
<dbReference type="InterPro" id="IPR001079">
    <property type="entry name" value="Galectin_CRD"/>
</dbReference>
<protein>
    <recommendedName>
        <fullName evidence="2">Galectin</fullName>
    </recommendedName>
</protein>
<dbReference type="GO" id="GO:0030246">
    <property type="term" value="F:carbohydrate binding"/>
    <property type="evidence" value="ECO:0007669"/>
    <property type="project" value="UniProtKB-UniRule"/>
</dbReference>
<proteinExistence type="predicted"/>
<organism evidence="4 5">
    <name type="scientific">Dreissena polymorpha</name>
    <name type="common">Zebra mussel</name>
    <name type="synonym">Mytilus polymorpha</name>
    <dbReference type="NCBI Taxonomy" id="45954"/>
    <lineage>
        <taxon>Eukaryota</taxon>
        <taxon>Metazoa</taxon>
        <taxon>Spiralia</taxon>
        <taxon>Lophotrochozoa</taxon>
        <taxon>Mollusca</taxon>
        <taxon>Bivalvia</taxon>
        <taxon>Autobranchia</taxon>
        <taxon>Heteroconchia</taxon>
        <taxon>Euheterodonta</taxon>
        <taxon>Imparidentia</taxon>
        <taxon>Neoheterodontei</taxon>
        <taxon>Myida</taxon>
        <taxon>Dreissenoidea</taxon>
        <taxon>Dreissenidae</taxon>
        <taxon>Dreissena</taxon>
    </lineage>
</organism>
<sequence length="351" mass="39813">MTIGFETFPTITLQVRRSLSRIVWLRDLVDSKERRTRDPGLYNKCLRQLLRNSYLKHKTIEYVRNTIAAIVCQRERLMATFKGRKLARSGHVITARLTVQDCARGNTRERSPSRPSEENVKECTSLPINVETEMRVFSKAFKKTSFLVIQLCYNHGVVFQKHLNKQLAVMANIIRNPSTPGTTEKHHAGFLISLQCGGSTDPRSDCALAFNPRFNENQVVRNSLQSGSWGPEERQGGFPFRHGASVDVSIVIHAGHYTVKVDGRHFCDYNHRIPLQRVSHISLEQGIRIREIVFEAPMGYPHPATGYPGVGPVGPILNPPTPFVSQHGVDLPGENDFHQWYPQCQTQQIQH</sequence>
<evidence type="ECO:0000313" key="5">
    <source>
        <dbReference type="Proteomes" id="UP000828390"/>
    </source>
</evidence>
<dbReference type="SMART" id="SM00276">
    <property type="entry name" value="GLECT"/>
    <property type="match status" value="1"/>
</dbReference>
<dbReference type="SMART" id="SM00908">
    <property type="entry name" value="Gal-bind_lectin"/>
    <property type="match status" value="1"/>
</dbReference>
<gene>
    <name evidence="4" type="ORF">DPMN_127219</name>
</gene>
<dbReference type="AlphaFoldDB" id="A0A9D4H1M0"/>
<dbReference type="Pfam" id="PF00337">
    <property type="entry name" value="Gal-bind_lectin"/>
    <property type="match status" value="1"/>
</dbReference>
<name>A0A9D4H1M0_DREPO</name>
<reference evidence="4" key="2">
    <citation type="submission" date="2020-11" db="EMBL/GenBank/DDBJ databases">
        <authorList>
            <person name="McCartney M.A."/>
            <person name="Auch B."/>
            <person name="Kono T."/>
            <person name="Mallez S."/>
            <person name="Becker A."/>
            <person name="Gohl D.M."/>
            <person name="Silverstein K.A.T."/>
            <person name="Koren S."/>
            <person name="Bechman K.B."/>
            <person name="Herman A."/>
            <person name="Abrahante J.E."/>
            <person name="Garbe J."/>
        </authorList>
    </citation>
    <scope>NUCLEOTIDE SEQUENCE</scope>
    <source>
        <strain evidence="4">Duluth1</strain>
        <tissue evidence="4">Whole animal</tissue>
    </source>
</reference>
<dbReference type="PANTHER" id="PTHR11346:SF176">
    <property type="entry name" value="32 KDA BETA-GALACTOSIDE-BINDING LECTIN LEC-3"/>
    <property type="match status" value="1"/>
</dbReference>
<evidence type="ECO:0000259" key="3">
    <source>
        <dbReference type="PROSITE" id="PS51304"/>
    </source>
</evidence>
<dbReference type="GO" id="GO:0016936">
    <property type="term" value="F:galactoside binding"/>
    <property type="evidence" value="ECO:0007669"/>
    <property type="project" value="TreeGrafter"/>
</dbReference>
<comment type="caution">
    <text evidence="4">The sequence shown here is derived from an EMBL/GenBank/DDBJ whole genome shotgun (WGS) entry which is preliminary data.</text>
</comment>
<feature type="domain" description="Galectin" evidence="3">
    <location>
        <begin position="159"/>
        <end position="295"/>
    </location>
</feature>
<reference evidence="4" key="1">
    <citation type="journal article" date="2019" name="bioRxiv">
        <title>The Genome of the Zebra Mussel, Dreissena polymorpha: A Resource for Invasive Species Research.</title>
        <authorList>
            <person name="McCartney M.A."/>
            <person name="Auch B."/>
            <person name="Kono T."/>
            <person name="Mallez S."/>
            <person name="Zhang Y."/>
            <person name="Obille A."/>
            <person name="Becker A."/>
            <person name="Abrahante J.E."/>
            <person name="Garbe J."/>
            <person name="Badalamenti J.P."/>
            <person name="Herman A."/>
            <person name="Mangelson H."/>
            <person name="Liachko I."/>
            <person name="Sullivan S."/>
            <person name="Sone E.D."/>
            <person name="Koren S."/>
            <person name="Silverstein K.A.T."/>
            <person name="Beckman K.B."/>
            <person name="Gohl D.M."/>
        </authorList>
    </citation>
    <scope>NUCLEOTIDE SEQUENCE</scope>
    <source>
        <strain evidence="4">Duluth1</strain>
        <tissue evidence="4">Whole animal</tissue>
    </source>
</reference>
<dbReference type="SUPFAM" id="SSF49899">
    <property type="entry name" value="Concanavalin A-like lectins/glucanases"/>
    <property type="match status" value="1"/>
</dbReference>
<keyword evidence="1 2" id="KW-0430">Lectin</keyword>
<evidence type="ECO:0000313" key="4">
    <source>
        <dbReference type="EMBL" id="KAH3825344.1"/>
    </source>
</evidence>